<dbReference type="InterPro" id="IPR009057">
    <property type="entry name" value="Homeodomain-like_sf"/>
</dbReference>
<dbReference type="PANTHER" id="PTHR43479:SF11">
    <property type="entry name" value="ACREF_ENVCD OPERON REPRESSOR-RELATED"/>
    <property type="match status" value="1"/>
</dbReference>
<dbReference type="InterPro" id="IPR050624">
    <property type="entry name" value="HTH-type_Tx_Regulator"/>
</dbReference>
<evidence type="ECO:0000259" key="3">
    <source>
        <dbReference type="PROSITE" id="PS50977"/>
    </source>
</evidence>
<dbReference type="AlphaFoldDB" id="A0A7L5DV00"/>
<accession>A0A7L5DV00</accession>
<feature type="DNA-binding region" description="H-T-H motif" evidence="2">
    <location>
        <begin position="29"/>
        <end position="48"/>
    </location>
</feature>
<evidence type="ECO:0000256" key="2">
    <source>
        <dbReference type="PROSITE-ProRule" id="PRU00335"/>
    </source>
</evidence>
<dbReference type="PRINTS" id="PR00455">
    <property type="entry name" value="HTHTETR"/>
</dbReference>
<sequence length="198" mass="22849">MRPKNLEKEQAIRTLALDIIAKEGLENLSMQKLAQAAGVSPRTIYIKYENKEDLLIKLFIKEVLQVYEQAVLVNFSEEMDFATGVKKLWFNAFEYLKNNRSAFALMQYGKSSPLLNKAFQQENIQQGQFFAPINRFVQLKISQGIIKPFHDDVYRALLFSPLLDLVNEYFDYTERPVQIITDDVLIACCETVIKGLLN</sequence>
<reference evidence="4 5" key="1">
    <citation type="submission" date="2020-04" db="EMBL/GenBank/DDBJ databases">
        <title>Genome sequencing of novel species.</title>
        <authorList>
            <person name="Heo J."/>
            <person name="Kim S.-J."/>
            <person name="Kim J.-S."/>
            <person name="Hong S.-B."/>
            <person name="Kwon S.-W."/>
        </authorList>
    </citation>
    <scope>NUCLEOTIDE SEQUENCE [LARGE SCALE GENOMIC DNA]</scope>
    <source>
        <strain evidence="4 5">F39-2</strain>
    </source>
</reference>
<dbReference type="Pfam" id="PF00440">
    <property type="entry name" value="TetR_N"/>
    <property type="match status" value="1"/>
</dbReference>
<dbReference type="GO" id="GO:0003677">
    <property type="term" value="F:DNA binding"/>
    <property type="evidence" value="ECO:0007669"/>
    <property type="project" value="UniProtKB-UniRule"/>
</dbReference>
<protein>
    <submittedName>
        <fullName evidence="4">TetR/AcrR family transcriptional regulator</fullName>
    </submittedName>
</protein>
<dbReference type="Proteomes" id="UP000503278">
    <property type="component" value="Chromosome"/>
</dbReference>
<dbReference type="EMBL" id="CP051682">
    <property type="protein sequence ID" value="QJD94882.1"/>
    <property type="molecule type" value="Genomic_DNA"/>
</dbReference>
<organism evidence="4 5">
    <name type="scientific">Mucilaginibacter robiniae</name>
    <dbReference type="NCBI Taxonomy" id="2728022"/>
    <lineage>
        <taxon>Bacteria</taxon>
        <taxon>Pseudomonadati</taxon>
        <taxon>Bacteroidota</taxon>
        <taxon>Sphingobacteriia</taxon>
        <taxon>Sphingobacteriales</taxon>
        <taxon>Sphingobacteriaceae</taxon>
        <taxon>Mucilaginibacter</taxon>
    </lineage>
</organism>
<evidence type="ECO:0000313" key="4">
    <source>
        <dbReference type="EMBL" id="QJD94882.1"/>
    </source>
</evidence>
<dbReference type="PANTHER" id="PTHR43479">
    <property type="entry name" value="ACREF/ENVCD OPERON REPRESSOR-RELATED"/>
    <property type="match status" value="1"/>
</dbReference>
<feature type="domain" description="HTH tetR-type" evidence="3">
    <location>
        <begin position="6"/>
        <end position="66"/>
    </location>
</feature>
<name>A0A7L5DV00_9SPHI</name>
<gene>
    <name evidence="4" type="ORF">HH214_02800</name>
</gene>
<dbReference type="InterPro" id="IPR001647">
    <property type="entry name" value="HTH_TetR"/>
</dbReference>
<proteinExistence type="predicted"/>
<keyword evidence="5" id="KW-1185">Reference proteome</keyword>
<dbReference type="RefSeq" id="WP_169605899.1">
    <property type="nucleotide sequence ID" value="NZ_CP051682.1"/>
</dbReference>
<dbReference type="SUPFAM" id="SSF46689">
    <property type="entry name" value="Homeodomain-like"/>
    <property type="match status" value="1"/>
</dbReference>
<evidence type="ECO:0000313" key="5">
    <source>
        <dbReference type="Proteomes" id="UP000503278"/>
    </source>
</evidence>
<dbReference type="KEGG" id="mrob:HH214_02800"/>
<evidence type="ECO:0000256" key="1">
    <source>
        <dbReference type="ARBA" id="ARBA00023125"/>
    </source>
</evidence>
<keyword evidence="1 2" id="KW-0238">DNA-binding</keyword>
<dbReference type="Gene3D" id="1.10.357.10">
    <property type="entry name" value="Tetracycline Repressor, domain 2"/>
    <property type="match status" value="1"/>
</dbReference>
<dbReference type="PROSITE" id="PS50977">
    <property type="entry name" value="HTH_TETR_2"/>
    <property type="match status" value="1"/>
</dbReference>